<comment type="caution">
    <text evidence="2">Lacks conserved residue(s) required for the propagation of feature annotation.</text>
</comment>
<name>A0A2D0RZS1_ICTPU</name>
<evidence type="ECO:0000259" key="5">
    <source>
        <dbReference type="PROSITE" id="PS50287"/>
    </source>
</evidence>
<dbReference type="Gene3D" id="2.60.40.10">
    <property type="entry name" value="Immunoglobulins"/>
    <property type="match status" value="1"/>
</dbReference>
<feature type="chain" id="PRO_5013152687" evidence="4">
    <location>
        <begin position="26"/>
        <end position="467"/>
    </location>
</feature>
<keyword evidence="6" id="KW-1185">Reference proteome</keyword>
<sequence>MGLHKLTVLCSALCLAVFAVQLAESQELLQAPTLSFAVDVNQSAIKLYSSIVVVCTIPNTARTPAEVHLSLAANTSSAVLSFTLTRQSPVFFTLIARPDYETAFICWYRHIRTNTQSHFSEPINIVISALSDPLGVLIPPVFPVGTKYTFQCETPLIGYTNTTLSVYDRLLPLRSGNNSFEYVGSRVLAPGEWGAAITRTNAGETYEFLCEMEVFLNGRALRSRSKPTAAMPEELPVRLVPKDLGTCYGDAYVRVRDDWKPLCFVPKFDNNLNVAKVVCKELGCGQVIDYRKLGSAAHTPVGTPNCTGNEKKVAECPISSARFCDQGTLNVLCSEALPPPTLSLSKRETASRVYVRTEESATLECIFQSSINEFAYITLTRDGNDLYTERTLPGHRVTWILRNTVNEGEYACYVHTRGFKVYRTESSNVIGIYIYDPPPAGAVAAGVITTIVGVIILVLLCIYGASE</sequence>
<keyword evidence="4" id="KW-0732">Signal</keyword>
<feature type="transmembrane region" description="Helical" evidence="3">
    <location>
        <begin position="442"/>
        <end position="465"/>
    </location>
</feature>
<evidence type="ECO:0000313" key="6">
    <source>
        <dbReference type="Proteomes" id="UP000221080"/>
    </source>
</evidence>
<dbReference type="KEGG" id="ipu:108272213"/>
<keyword evidence="3" id="KW-0472">Membrane</keyword>
<accession>A0A2D0RZS1</accession>
<dbReference type="SUPFAM" id="SSF56487">
    <property type="entry name" value="SRCR-like"/>
    <property type="match status" value="1"/>
</dbReference>
<protein>
    <submittedName>
        <fullName evidence="7">Uncharacterized protein si:dkey-195m11.11</fullName>
    </submittedName>
</protein>
<reference evidence="7" key="2">
    <citation type="submission" date="2025-08" db="UniProtKB">
        <authorList>
            <consortium name="RefSeq"/>
        </authorList>
    </citation>
    <scope>IDENTIFICATION</scope>
    <source>
        <tissue evidence="7">Blood</tissue>
    </source>
</reference>
<dbReference type="InterPro" id="IPR001190">
    <property type="entry name" value="SRCR"/>
</dbReference>
<evidence type="ECO:0000256" key="1">
    <source>
        <dbReference type="ARBA" id="ARBA00023157"/>
    </source>
</evidence>
<dbReference type="InterPro" id="IPR036772">
    <property type="entry name" value="SRCR-like_dom_sf"/>
</dbReference>
<feature type="signal peptide" evidence="4">
    <location>
        <begin position="1"/>
        <end position="25"/>
    </location>
</feature>
<keyword evidence="3" id="KW-1133">Transmembrane helix</keyword>
<dbReference type="SMART" id="SM00202">
    <property type="entry name" value="SR"/>
    <property type="match status" value="1"/>
</dbReference>
<evidence type="ECO:0000256" key="3">
    <source>
        <dbReference type="SAM" id="Phobius"/>
    </source>
</evidence>
<feature type="domain" description="SRCR" evidence="5">
    <location>
        <begin position="237"/>
        <end position="334"/>
    </location>
</feature>
<dbReference type="InterPro" id="IPR013783">
    <property type="entry name" value="Ig-like_fold"/>
</dbReference>
<keyword evidence="3" id="KW-0812">Transmembrane</keyword>
<dbReference type="RefSeq" id="XP_017335994.1">
    <property type="nucleotide sequence ID" value="XM_017480505.3"/>
</dbReference>
<reference evidence="6" key="1">
    <citation type="journal article" date="2016" name="Nat. Commun.">
        <title>The channel catfish genome sequence provides insights into the evolution of scale formation in teleosts.</title>
        <authorList>
            <person name="Liu Z."/>
            <person name="Liu S."/>
            <person name="Yao J."/>
            <person name="Bao L."/>
            <person name="Zhang J."/>
            <person name="Li Y."/>
            <person name="Jiang C."/>
            <person name="Sun L."/>
            <person name="Wang R."/>
            <person name="Zhang Y."/>
            <person name="Zhou T."/>
            <person name="Zeng Q."/>
            <person name="Fu Q."/>
            <person name="Gao S."/>
            <person name="Li N."/>
            <person name="Koren S."/>
            <person name="Jiang Y."/>
            <person name="Zimin A."/>
            <person name="Xu P."/>
            <person name="Phillippy A.M."/>
            <person name="Geng X."/>
            <person name="Song L."/>
            <person name="Sun F."/>
            <person name="Li C."/>
            <person name="Wang X."/>
            <person name="Chen A."/>
            <person name="Jin Y."/>
            <person name="Yuan Z."/>
            <person name="Yang Y."/>
            <person name="Tan S."/>
            <person name="Peatman E."/>
            <person name="Lu J."/>
            <person name="Qin Z."/>
            <person name="Dunham R."/>
            <person name="Li Z."/>
            <person name="Sonstegard T."/>
            <person name="Feng J."/>
            <person name="Danzmann R.G."/>
            <person name="Schroeder S."/>
            <person name="Scheffler B."/>
            <person name="Duke M.V."/>
            <person name="Ballard L."/>
            <person name="Kucuktas H."/>
            <person name="Kaltenboeck L."/>
            <person name="Liu H."/>
            <person name="Armbruster J."/>
            <person name="Xie Y."/>
            <person name="Kirby M.L."/>
            <person name="Tian Y."/>
            <person name="Flanagan M.E."/>
            <person name="Mu W."/>
            <person name="Waldbieser G.C."/>
        </authorList>
    </citation>
    <scope>NUCLEOTIDE SEQUENCE [LARGE SCALE GENOMIC DNA]</scope>
    <source>
        <strain evidence="6">SDA103</strain>
    </source>
</reference>
<dbReference type="Proteomes" id="UP000221080">
    <property type="component" value="Chromosome 11"/>
</dbReference>
<gene>
    <name evidence="7" type="primary">si:dkey-195m11.11</name>
</gene>
<dbReference type="InterPro" id="IPR036179">
    <property type="entry name" value="Ig-like_dom_sf"/>
</dbReference>
<proteinExistence type="predicted"/>
<dbReference type="Gene3D" id="3.10.250.10">
    <property type="entry name" value="SRCR-like domain"/>
    <property type="match status" value="1"/>
</dbReference>
<evidence type="ECO:0000256" key="4">
    <source>
        <dbReference type="SAM" id="SignalP"/>
    </source>
</evidence>
<feature type="disulfide bond" evidence="2">
    <location>
        <begin position="306"/>
        <end position="316"/>
    </location>
</feature>
<dbReference type="Pfam" id="PF00530">
    <property type="entry name" value="SRCR"/>
    <property type="match status" value="1"/>
</dbReference>
<keyword evidence="1 2" id="KW-1015">Disulfide bond</keyword>
<dbReference type="OrthoDB" id="8719906at2759"/>
<organism evidence="6 7">
    <name type="scientific">Ictalurus punctatus</name>
    <name type="common">Channel catfish</name>
    <name type="synonym">Silurus punctatus</name>
    <dbReference type="NCBI Taxonomy" id="7998"/>
    <lineage>
        <taxon>Eukaryota</taxon>
        <taxon>Metazoa</taxon>
        <taxon>Chordata</taxon>
        <taxon>Craniata</taxon>
        <taxon>Vertebrata</taxon>
        <taxon>Euteleostomi</taxon>
        <taxon>Actinopterygii</taxon>
        <taxon>Neopterygii</taxon>
        <taxon>Teleostei</taxon>
        <taxon>Ostariophysi</taxon>
        <taxon>Siluriformes</taxon>
        <taxon>Ictaluridae</taxon>
        <taxon>Ictalurus</taxon>
    </lineage>
</organism>
<dbReference type="AlphaFoldDB" id="A0A2D0RZS1"/>
<dbReference type="PROSITE" id="PS50287">
    <property type="entry name" value="SRCR_2"/>
    <property type="match status" value="1"/>
</dbReference>
<dbReference type="GeneID" id="108272213"/>
<dbReference type="GO" id="GO:0016020">
    <property type="term" value="C:membrane"/>
    <property type="evidence" value="ECO:0007669"/>
    <property type="project" value="InterPro"/>
</dbReference>
<dbReference type="SUPFAM" id="SSF48726">
    <property type="entry name" value="Immunoglobulin"/>
    <property type="match status" value="1"/>
</dbReference>
<evidence type="ECO:0000313" key="7">
    <source>
        <dbReference type="RefSeq" id="XP_017335994.1"/>
    </source>
</evidence>
<evidence type="ECO:0000256" key="2">
    <source>
        <dbReference type="PROSITE-ProRule" id="PRU00196"/>
    </source>
</evidence>